<evidence type="ECO:0000256" key="1">
    <source>
        <dbReference type="ARBA" id="ARBA00004613"/>
    </source>
</evidence>
<dbReference type="PANTHER" id="PTHR38340:SF1">
    <property type="entry name" value="S-LAYER PROTEIN"/>
    <property type="match status" value="1"/>
</dbReference>
<organism evidence="4 5">
    <name type="scientific">Dongia rigui</name>
    <dbReference type="NCBI Taxonomy" id="940149"/>
    <lineage>
        <taxon>Bacteria</taxon>
        <taxon>Pseudomonadati</taxon>
        <taxon>Pseudomonadota</taxon>
        <taxon>Alphaproteobacteria</taxon>
        <taxon>Rhodospirillales</taxon>
        <taxon>Dongiaceae</taxon>
        <taxon>Dongia</taxon>
    </lineage>
</organism>
<feature type="region of interest" description="Disordered" evidence="3">
    <location>
        <begin position="146"/>
        <end position="166"/>
    </location>
</feature>
<reference evidence="4 5" key="1">
    <citation type="journal article" date="2013" name="Antonie Van Leeuwenhoek">
        <title>Dongia rigui sp. nov., isolated from freshwater of a large wetland in Korea.</title>
        <authorList>
            <person name="Baik K.S."/>
            <person name="Hwang Y.M."/>
            <person name="Choi J.S."/>
            <person name="Kwon J."/>
            <person name="Seong C.N."/>
        </authorList>
    </citation>
    <scope>NUCLEOTIDE SEQUENCE [LARGE SCALE GENOMIC DNA]</scope>
    <source>
        <strain evidence="4 5">04SU4-P</strain>
    </source>
</reference>
<sequence length="294" mass="30668">MFSFMRPAIIFWPKEYYGDAADNSIAGESITRNYIEGGGGNDWLFGNTGDDELHGGEGRDYLEGRAGNDQLFGDTGNDTLAGGTGDDALFGGDGDDSLNGEDDNDKLFGGFGEDTLIGGTGDDQLEGGADWDTLFGGDGDDILGGGFGQDQLYGGSGHDTVDGGSGDDSIYVNANDLVEDKIEGGAGEDTLVLTAQVALDLHEQAGHIHGIEKIDASFAPMDIKLDAADILDMTDDGSLFILGGADDNVSSTGFGWTLQGSIQENGHNFDHYVTQVNGQTVALNIETDIAVALN</sequence>
<dbReference type="InterPro" id="IPR011049">
    <property type="entry name" value="Serralysin-like_metalloprot_C"/>
</dbReference>
<dbReference type="Proteomes" id="UP001271769">
    <property type="component" value="Unassembled WGS sequence"/>
</dbReference>
<name>A0ABU5DWY0_9PROT</name>
<dbReference type="PROSITE" id="PS00330">
    <property type="entry name" value="HEMOLYSIN_CALCIUM"/>
    <property type="match status" value="5"/>
</dbReference>
<dbReference type="RefSeq" id="WP_320500245.1">
    <property type="nucleotide sequence ID" value="NZ_JAXCLX010000001.1"/>
</dbReference>
<evidence type="ECO:0000313" key="5">
    <source>
        <dbReference type="Proteomes" id="UP001271769"/>
    </source>
</evidence>
<dbReference type="EMBL" id="JAXCLX010000001">
    <property type="protein sequence ID" value="MDY0871821.1"/>
    <property type="molecule type" value="Genomic_DNA"/>
</dbReference>
<evidence type="ECO:0000256" key="2">
    <source>
        <dbReference type="ARBA" id="ARBA00022525"/>
    </source>
</evidence>
<dbReference type="SUPFAM" id="SSF51120">
    <property type="entry name" value="beta-Roll"/>
    <property type="match status" value="3"/>
</dbReference>
<accession>A0ABU5DWY0</accession>
<dbReference type="Gene3D" id="2.150.10.10">
    <property type="entry name" value="Serralysin-like metalloprotease, C-terminal"/>
    <property type="match status" value="2"/>
</dbReference>
<feature type="compositionally biased region" description="Acidic residues" evidence="3">
    <location>
        <begin position="93"/>
        <end position="103"/>
    </location>
</feature>
<dbReference type="InterPro" id="IPR001343">
    <property type="entry name" value="Hemolysn_Ca-bd"/>
</dbReference>
<dbReference type="PANTHER" id="PTHR38340">
    <property type="entry name" value="S-LAYER PROTEIN"/>
    <property type="match status" value="1"/>
</dbReference>
<evidence type="ECO:0000256" key="3">
    <source>
        <dbReference type="SAM" id="MobiDB-lite"/>
    </source>
</evidence>
<dbReference type="InterPro" id="IPR050557">
    <property type="entry name" value="RTX_toxin/Mannuronan_C5-epim"/>
</dbReference>
<comment type="subcellular location">
    <subcellularLocation>
        <location evidence="1">Secreted</location>
    </subcellularLocation>
</comment>
<keyword evidence="5" id="KW-1185">Reference proteome</keyword>
<gene>
    <name evidence="4" type="ORF">SMD31_07800</name>
</gene>
<evidence type="ECO:0000313" key="4">
    <source>
        <dbReference type="EMBL" id="MDY0871821.1"/>
    </source>
</evidence>
<keyword evidence="2" id="KW-0964">Secreted</keyword>
<protein>
    <submittedName>
        <fullName evidence="4">Calcium-binding protein</fullName>
    </submittedName>
</protein>
<feature type="region of interest" description="Disordered" evidence="3">
    <location>
        <begin position="65"/>
        <end position="103"/>
    </location>
</feature>
<comment type="caution">
    <text evidence="4">The sequence shown here is derived from an EMBL/GenBank/DDBJ whole genome shotgun (WGS) entry which is preliminary data.</text>
</comment>
<dbReference type="PRINTS" id="PR00313">
    <property type="entry name" value="CABNDNGRPT"/>
</dbReference>
<proteinExistence type="predicted"/>
<dbReference type="InterPro" id="IPR018511">
    <property type="entry name" value="Hemolysin-typ_Ca-bd_CS"/>
</dbReference>
<dbReference type="Pfam" id="PF00353">
    <property type="entry name" value="HemolysinCabind"/>
    <property type="match status" value="4"/>
</dbReference>